<dbReference type="PANTHER" id="PTHR13520">
    <property type="entry name" value="RAD50-INTERACTING PROTEIN 1 RINT-1"/>
    <property type="match status" value="1"/>
</dbReference>
<sequence length="835" mass="94767">MARRVTPGRRSTTPSMTEYLNENIQTVADLQSLDSLLESLQKQQELQKQQLREAEEILSKATEASKQHTETVRRRAEAFNEQQNDIDRRLVEVTQSKSSDEATRKFEASMEKLGRLEIAKGYMELLGRVNRISEDTLSVIQWSPNDALSLYSEVRALASSLVSVQVAAEGAAPHLIDYTTKLVGSLKDALQKEYSGKLRAVLEKMKWPSKELQVDDALVRQWADWFELLLRLQEPKFMNCRDVIPQIELLQNEAQYQETPALLPLEEMVSPLNLRFRYHFSGDKPTNRLDKPEYFLSHIIDLINTYSDFFMTYLQPILNRRAQDCDSRLIPFYSNAIFSYITALLPMARHKINSTLPHIANHSQLLSHFIHELMQFDNDVREIWGYSPAFKEDRGWKGLTWEVLVKQDWFAQWLQVEKDFALSRYQDIIDAPDSGEIDYDGVEATATKPTKAAIRVNDLLETITDRYRPLSSFSQKLRFLIDIQITIFDLFHERLHSGLEAYLAMKSTIGRTVQGSSASQVSLEGIAGLERLCRIFGSAEYLEKKMQDWSDDVFFLELWYELQDRVDQNARSGRPVAGSMSISDVAARTSSSITDSNADHGAGGIEGALFDETSSAYRRIRIRSESIIVSTLTSSMQTSLKAYSRSSNWASLAPSSDNESTITPSVELAMFTRNLTAEVKFLSRVLAPAPLKRIARQLLLSIQTYLWDNILMRHSFSAARATQLRIDFEHTCTTFDAALGVPAGKIEAKKIAQKLAEGLLLLELNINPKDSVREAEETDKRNGDGIHPNLGLWEVEKGLFASNESAREVLKSLGIEVLTEAQARATLERRVELRG</sequence>
<evidence type="ECO:0000313" key="3">
    <source>
        <dbReference type="Proteomes" id="UP000009084"/>
    </source>
</evidence>
<dbReference type="GO" id="GO:0006888">
    <property type="term" value="P:endoplasmic reticulum to Golgi vesicle-mediated transport"/>
    <property type="evidence" value="ECO:0007669"/>
    <property type="project" value="InterPro"/>
</dbReference>
<dbReference type="Gene3D" id="1.20.58.1420">
    <property type="entry name" value="Dsl1p vesicle tethering complex, Tip20p subunit, domain B"/>
    <property type="match status" value="1"/>
</dbReference>
<gene>
    <name evidence="2" type="ORF">CPC735_005130</name>
</gene>
<dbReference type="GO" id="GO:0070939">
    <property type="term" value="C:Dsl1/NZR complex"/>
    <property type="evidence" value="ECO:0007669"/>
    <property type="project" value="InterPro"/>
</dbReference>
<evidence type="ECO:0000313" key="2">
    <source>
        <dbReference type="EMBL" id="EER26341.1"/>
    </source>
</evidence>
<dbReference type="GO" id="GO:0006890">
    <property type="term" value="P:retrograde vesicle-mediated transport, Golgi to endoplasmic reticulum"/>
    <property type="evidence" value="ECO:0007669"/>
    <property type="project" value="InterPro"/>
</dbReference>
<keyword evidence="1" id="KW-0175">Coiled coil</keyword>
<dbReference type="AlphaFoldDB" id="C5P9C9"/>
<feature type="coiled-coil region" evidence="1">
    <location>
        <begin position="30"/>
        <end position="71"/>
    </location>
</feature>
<proteinExistence type="predicted"/>
<evidence type="ECO:0000256" key="1">
    <source>
        <dbReference type="SAM" id="Coils"/>
    </source>
</evidence>
<evidence type="ECO:0008006" key="4">
    <source>
        <dbReference type="Google" id="ProtNLM"/>
    </source>
</evidence>
<dbReference type="PANTHER" id="PTHR13520:SF0">
    <property type="entry name" value="RAD50-INTERACTING PROTEIN 1"/>
    <property type="match status" value="1"/>
</dbReference>
<dbReference type="InterPro" id="IPR007528">
    <property type="entry name" value="RINT1_Tip20"/>
</dbReference>
<dbReference type="Gene3D" id="1.20.58.670">
    <property type="entry name" value="Dsl1p vesicle tethering complex, Tip20p subunit, domain D"/>
    <property type="match status" value="1"/>
</dbReference>
<dbReference type="InterPro" id="IPR042042">
    <property type="entry name" value="Tip20p_domB"/>
</dbReference>
<protein>
    <recommendedName>
        <fullName evidence="4">RINT-1 family protein</fullName>
    </recommendedName>
</protein>
<dbReference type="PROSITE" id="PS51386">
    <property type="entry name" value="RINT1_TIP20"/>
    <property type="match status" value="1"/>
</dbReference>
<dbReference type="EMBL" id="ACFW01000030">
    <property type="protein sequence ID" value="EER26341.1"/>
    <property type="molecule type" value="Genomic_DNA"/>
</dbReference>
<comment type="caution">
    <text evidence="2">The sequence shown here is derived from an EMBL/GenBank/DDBJ whole genome shotgun (WGS) entry which is preliminary data.</text>
</comment>
<dbReference type="VEuPathDB" id="FungiDB:CPC735_005130"/>
<dbReference type="InterPro" id="IPR042044">
    <property type="entry name" value="EXOC6PINT-1/Sec15/Tip20_C_dom2"/>
</dbReference>
<accession>C5P9C9</accession>
<dbReference type="GO" id="GO:0060628">
    <property type="term" value="P:regulation of ER to Golgi vesicle-mediated transport"/>
    <property type="evidence" value="ECO:0007669"/>
    <property type="project" value="TreeGrafter"/>
</dbReference>
<dbReference type="Proteomes" id="UP000009084">
    <property type="component" value="Unassembled WGS sequence"/>
</dbReference>
<dbReference type="Pfam" id="PF04437">
    <property type="entry name" value="RINT1_TIP1"/>
    <property type="match status" value="1"/>
</dbReference>
<organism evidence="2 3">
    <name type="scientific">Coccidioides posadasii (strain C735)</name>
    <name type="common">Valley fever fungus</name>
    <dbReference type="NCBI Taxonomy" id="222929"/>
    <lineage>
        <taxon>Eukaryota</taxon>
        <taxon>Fungi</taxon>
        <taxon>Dikarya</taxon>
        <taxon>Ascomycota</taxon>
        <taxon>Pezizomycotina</taxon>
        <taxon>Eurotiomycetes</taxon>
        <taxon>Eurotiomycetidae</taxon>
        <taxon>Onygenales</taxon>
        <taxon>Onygenaceae</taxon>
        <taxon>Coccidioides</taxon>
    </lineage>
</organism>
<reference evidence="2 3" key="1">
    <citation type="journal article" date="2009" name="Genome Res.">
        <title>Comparative genomic analyses of the human fungal pathogens Coccidioides and their relatives.</title>
        <authorList>
            <person name="Sharpton T.J."/>
            <person name="Stajich J.E."/>
            <person name="Rounsley S.D."/>
            <person name="Gardner M.J."/>
            <person name="Wortman J.R."/>
            <person name="Jordar V.S."/>
            <person name="Maiti R."/>
            <person name="Kodira C.D."/>
            <person name="Neafsey D.E."/>
            <person name="Zeng Q."/>
            <person name="Hung C.-Y."/>
            <person name="McMahan C."/>
            <person name="Muszewska A."/>
            <person name="Grynberg M."/>
            <person name="Mandel M.A."/>
            <person name="Kellner E.M."/>
            <person name="Barker B.M."/>
            <person name="Galgiani J.N."/>
            <person name="Orbach M.J."/>
            <person name="Kirkland T.N."/>
            <person name="Cole G.T."/>
            <person name="Henn M.R."/>
            <person name="Birren B.W."/>
            <person name="Taylor J.W."/>
        </authorList>
    </citation>
    <scope>NUCLEOTIDE SEQUENCE [LARGE SCALE GENOMIC DNA]</scope>
    <source>
        <strain evidence="3">C735</strain>
    </source>
</reference>
<dbReference type="HOGENOM" id="CLU_015529_1_0_1"/>
<name>C5P9C9_COCP7</name>
<dbReference type="OrthoDB" id="2189254at2759"/>